<dbReference type="Pfam" id="PF21926">
    <property type="entry name" value="FeeM"/>
    <property type="match status" value="1"/>
</dbReference>
<protein>
    <submittedName>
        <fullName evidence="4">GNAT family N-acetyltransferase</fullName>
    </submittedName>
</protein>
<dbReference type="Proteomes" id="UP000233440">
    <property type="component" value="Unassembled WGS sequence"/>
</dbReference>
<reference evidence="4 5" key="1">
    <citation type="submission" date="2017-11" db="EMBL/GenBank/DDBJ databases">
        <title>Bacillus camelliae sp. nov., isolated from pu'er tea.</title>
        <authorList>
            <person name="Niu L."/>
        </authorList>
    </citation>
    <scope>NUCLEOTIDE SEQUENCE [LARGE SCALE GENOMIC DNA]</scope>
    <source>
        <strain evidence="4 5">7578-1</strain>
    </source>
</reference>
<dbReference type="PANTHER" id="PTHR21152:SF40">
    <property type="entry name" value="ALANINE--GLYOXYLATE AMINOTRANSFERASE"/>
    <property type="match status" value="1"/>
</dbReference>
<dbReference type="GO" id="GO:0016747">
    <property type="term" value="F:acyltransferase activity, transferring groups other than amino-acyl groups"/>
    <property type="evidence" value="ECO:0007669"/>
    <property type="project" value="InterPro"/>
</dbReference>
<comment type="cofactor">
    <cofactor evidence="1">
        <name>pyridoxal 5'-phosphate</name>
        <dbReference type="ChEBI" id="CHEBI:597326"/>
    </cofactor>
</comment>
<evidence type="ECO:0000256" key="1">
    <source>
        <dbReference type="ARBA" id="ARBA00001933"/>
    </source>
</evidence>
<dbReference type="GO" id="GO:0008453">
    <property type="term" value="F:alanine-glyoxylate transaminase activity"/>
    <property type="evidence" value="ECO:0007669"/>
    <property type="project" value="TreeGrafter"/>
</dbReference>
<dbReference type="InterPro" id="IPR000192">
    <property type="entry name" value="Aminotrans_V_dom"/>
</dbReference>
<keyword evidence="4" id="KW-0808">Transferase</keyword>
<evidence type="ECO:0000256" key="2">
    <source>
        <dbReference type="ARBA" id="ARBA00022898"/>
    </source>
</evidence>
<dbReference type="Gene3D" id="3.40.640.10">
    <property type="entry name" value="Type I PLP-dependent aspartate aminotransferase-like (Major domain)"/>
    <property type="match status" value="1"/>
</dbReference>
<dbReference type="InterPro" id="IPR054597">
    <property type="entry name" value="FeeM_cat"/>
</dbReference>
<dbReference type="InterPro" id="IPR015424">
    <property type="entry name" value="PyrdxlP-dep_Trfase"/>
</dbReference>
<dbReference type="InterPro" id="IPR015422">
    <property type="entry name" value="PyrdxlP-dep_Trfase_small"/>
</dbReference>
<comment type="caution">
    <text evidence="4">The sequence shown here is derived from an EMBL/GenBank/DDBJ whole genome shotgun (WGS) entry which is preliminary data.</text>
</comment>
<dbReference type="InterPro" id="IPR000182">
    <property type="entry name" value="GNAT_dom"/>
</dbReference>
<dbReference type="InterPro" id="IPR016181">
    <property type="entry name" value="Acyl_CoA_acyltransferase"/>
</dbReference>
<evidence type="ECO:0000313" key="4">
    <source>
        <dbReference type="EMBL" id="PKR83572.1"/>
    </source>
</evidence>
<evidence type="ECO:0000313" key="5">
    <source>
        <dbReference type="Proteomes" id="UP000233440"/>
    </source>
</evidence>
<evidence type="ECO:0000259" key="3">
    <source>
        <dbReference type="PROSITE" id="PS51186"/>
    </source>
</evidence>
<name>A0A2N3LFZ1_9BACI</name>
<dbReference type="SUPFAM" id="SSF53383">
    <property type="entry name" value="PLP-dependent transferases"/>
    <property type="match status" value="1"/>
</dbReference>
<feature type="domain" description="N-acetyltransferase" evidence="3">
    <location>
        <begin position="8"/>
        <end position="172"/>
    </location>
</feature>
<dbReference type="OrthoDB" id="389074at2"/>
<dbReference type="Gene3D" id="3.90.1150.10">
    <property type="entry name" value="Aspartate Aminotransferase, domain 1"/>
    <property type="match status" value="1"/>
</dbReference>
<dbReference type="Pfam" id="PF00266">
    <property type="entry name" value="Aminotran_5"/>
    <property type="match status" value="1"/>
</dbReference>
<dbReference type="PROSITE" id="PS51186">
    <property type="entry name" value="GNAT"/>
    <property type="match status" value="1"/>
</dbReference>
<dbReference type="InterPro" id="IPR015421">
    <property type="entry name" value="PyrdxlP-dep_Trfase_major"/>
</dbReference>
<dbReference type="GO" id="GO:0019265">
    <property type="term" value="P:glycine biosynthetic process, by transamination of glyoxylate"/>
    <property type="evidence" value="ECO:0007669"/>
    <property type="project" value="TreeGrafter"/>
</dbReference>
<dbReference type="GO" id="GO:0004760">
    <property type="term" value="F:L-serine-pyruvate transaminase activity"/>
    <property type="evidence" value="ECO:0007669"/>
    <property type="project" value="TreeGrafter"/>
</dbReference>
<organism evidence="4 5">
    <name type="scientific">Heyndrickxia camelliae</name>
    <dbReference type="NCBI Taxonomy" id="1707093"/>
    <lineage>
        <taxon>Bacteria</taxon>
        <taxon>Bacillati</taxon>
        <taxon>Bacillota</taxon>
        <taxon>Bacilli</taxon>
        <taxon>Bacillales</taxon>
        <taxon>Bacillaceae</taxon>
        <taxon>Heyndrickxia</taxon>
    </lineage>
</organism>
<keyword evidence="2" id="KW-0663">Pyridoxal phosphate</keyword>
<sequence length="534" mass="61201">MGDENMNYTIKIARETQEFEGIFRLNYDTFVEEIPQHSENTERKLIDQFHDENEYVICKEDDEIIGMMAIRDIRPFSLDKKLGRIENHLQLSFSKPCEIRLLSVKPKFRNGRVFASITGALIRYCLYKGYDIAFISGTTRQTKLYKHLGFEPFAQLVGKDDALFQPMYLTKEMFYQKEHLRTLSMVNSFLPGPVRVEDQIQSIFLSQPDWHRSQEHKQTAESVFSKLKQLTNAKNVSVFTGTGTVANDAIAAHLASLGSNGLILINGEFGERLADHADRFGLQYDKLAVSWGSPFNIEEIKKLCRLNHYHWIWFVHCETSTGMINNFDAIQKVCEEFSIKMCIDAISSIGAVPINFEKAYMASGVSGKAIGSITGLSFVLFNELEKSVNNVPRYLDVKYYQECDGIPFTQNSYLFKALDLALDKLFEPNFFDKKVSVFSYVYDTLKAQGFSFVVEKELTSPCVMTIAFPKDINSMDIGLDLYLNGFQVHFRNRYLIKKNWIQIAFMSANESMVIIDGLLHTLQNLFKEKTKVAP</sequence>
<accession>A0A2N3LFZ1</accession>
<gene>
    <name evidence="4" type="ORF">CWO92_18585</name>
</gene>
<dbReference type="EMBL" id="PIQO01000017">
    <property type="protein sequence ID" value="PKR83572.1"/>
    <property type="molecule type" value="Genomic_DNA"/>
</dbReference>
<dbReference type="Gene3D" id="3.40.630.30">
    <property type="match status" value="1"/>
</dbReference>
<dbReference type="SUPFAM" id="SSF55729">
    <property type="entry name" value="Acyl-CoA N-acyltransferases (Nat)"/>
    <property type="match status" value="1"/>
</dbReference>
<keyword evidence="5" id="KW-1185">Reference proteome</keyword>
<dbReference type="PANTHER" id="PTHR21152">
    <property type="entry name" value="AMINOTRANSFERASE CLASS V"/>
    <property type="match status" value="1"/>
</dbReference>
<proteinExistence type="predicted"/>
<dbReference type="AlphaFoldDB" id="A0A2N3LFZ1"/>